<evidence type="ECO:0000256" key="2">
    <source>
        <dbReference type="SAM" id="Phobius"/>
    </source>
</evidence>
<feature type="compositionally biased region" description="Basic and acidic residues" evidence="1">
    <location>
        <begin position="95"/>
        <end position="109"/>
    </location>
</feature>
<feature type="compositionally biased region" description="Polar residues" evidence="1">
    <location>
        <begin position="146"/>
        <end position="155"/>
    </location>
</feature>
<name>C3ZH33_BRAFL</name>
<evidence type="ECO:0000313" key="3">
    <source>
        <dbReference type="EMBL" id="EEN48180.1"/>
    </source>
</evidence>
<keyword evidence="2" id="KW-0472">Membrane</keyword>
<reference evidence="3" key="1">
    <citation type="journal article" date="2008" name="Nature">
        <title>The amphioxus genome and the evolution of the chordate karyotype.</title>
        <authorList>
            <consortium name="US DOE Joint Genome Institute (JGI-PGF)"/>
            <person name="Putnam N.H."/>
            <person name="Butts T."/>
            <person name="Ferrier D.E.K."/>
            <person name="Furlong R.F."/>
            <person name="Hellsten U."/>
            <person name="Kawashima T."/>
            <person name="Robinson-Rechavi M."/>
            <person name="Shoguchi E."/>
            <person name="Terry A."/>
            <person name="Yu J.-K."/>
            <person name="Benito-Gutierrez E.L."/>
            <person name="Dubchak I."/>
            <person name="Garcia-Fernandez J."/>
            <person name="Gibson-Brown J.J."/>
            <person name="Grigoriev I.V."/>
            <person name="Horton A.C."/>
            <person name="de Jong P.J."/>
            <person name="Jurka J."/>
            <person name="Kapitonov V.V."/>
            <person name="Kohara Y."/>
            <person name="Kuroki Y."/>
            <person name="Lindquist E."/>
            <person name="Lucas S."/>
            <person name="Osoegawa K."/>
            <person name="Pennacchio L.A."/>
            <person name="Salamov A.A."/>
            <person name="Satou Y."/>
            <person name="Sauka-Spengler T."/>
            <person name="Schmutz J."/>
            <person name="Shin-I T."/>
            <person name="Toyoda A."/>
            <person name="Bronner-Fraser M."/>
            <person name="Fujiyama A."/>
            <person name="Holland L.Z."/>
            <person name="Holland P.W.H."/>
            <person name="Satoh N."/>
            <person name="Rokhsar D.S."/>
        </authorList>
    </citation>
    <scope>NUCLEOTIDE SEQUENCE [LARGE SCALE GENOMIC DNA]</scope>
    <source>
        <strain evidence="3">S238N-H82</strain>
        <tissue evidence="3">Testes</tissue>
    </source>
</reference>
<keyword evidence="2" id="KW-1133">Transmembrane helix</keyword>
<feature type="compositionally biased region" description="Basic and acidic residues" evidence="1">
    <location>
        <begin position="174"/>
        <end position="183"/>
    </location>
</feature>
<keyword evidence="2" id="KW-0812">Transmembrane</keyword>
<feature type="region of interest" description="Disordered" evidence="1">
    <location>
        <begin position="1"/>
        <end position="60"/>
    </location>
</feature>
<protein>
    <submittedName>
        <fullName evidence="3">Uncharacterized protein</fullName>
    </submittedName>
</protein>
<feature type="region of interest" description="Disordered" evidence="1">
    <location>
        <begin position="387"/>
        <end position="459"/>
    </location>
</feature>
<feature type="compositionally biased region" description="Polar residues" evidence="1">
    <location>
        <begin position="31"/>
        <end position="47"/>
    </location>
</feature>
<organism evidence="3">
    <name type="scientific">Branchiostoma floridae</name>
    <name type="common">Florida lancelet</name>
    <name type="synonym">Amphioxus</name>
    <dbReference type="NCBI Taxonomy" id="7739"/>
    <lineage>
        <taxon>Eukaryota</taxon>
        <taxon>Metazoa</taxon>
        <taxon>Chordata</taxon>
        <taxon>Cephalochordata</taxon>
        <taxon>Leptocardii</taxon>
        <taxon>Amphioxiformes</taxon>
        <taxon>Branchiostomatidae</taxon>
        <taxon>Branchiostoma</taxon>
    </lineage>
</organism>
<dbReference type="AlphaFoldDB" id="C3ZH33"/>
<proteinExistence type="predicted"/>
<accession>C3ZH33</accession>
<feature type="compositionally biased region" description="Basic and acidic residues" evidence="1">
    <location>
        <begin position="416"/>
        <end position="427"/>
    </location>
</feature>
<dbReference type="EMBL" id="GG666621">
    <property type="protein sequence ID" value="EEN48180.1"/>
    <property type="molecule type" value="Genomic_DNA"/>
</dbReference>
<dbReference type="InParanoid" id="C3ZH33"/>
<feature type="compositionally biased region" description="Basic and acidic residues" evidence="1">
    <location>
        <begin position="361"/>
        <end position="371"/>
    </location>
</feature>
<sequence>MQTTTQNDYQKNLDIDKVPSRKPRDNRENKNPNQRKTFSSFSSNRPQPVTEMTGGPQVTAEEVKFITTTRHGYRKNPHIGKILFSKLATGPLVTVEERTTTTESTRRDGTTSLDDDAIRTSTLARHSSQSTEPFTDKNHGTLGQDAPTSQRTTSEWPKFGARLTDNDPVFAQESSDKTRGTLEHKMLTNRATTSEWLKPDVQPMDNDMNPVQDLSQPNDTFTGSPHYPPTSAVTSATLKLSTPLPSARPMKKHYVKMSKTATYGATELQIIGVSVGLVALIVAVSCTAVVLKLVRSKQPESKAAMDDDAEDDDDIQPYSTRYLASMSASPPTQLSQTDHYYLPADHHIVRHTYVDPNSPESNRRDGKTGVTRKDGVQAYLMHKLKLRGPRPGEGYEDAVPVKATPSRSKNVPVTPKTDRRHPEKAEGDYDEALPVHAKDTRSTNLPLTPKPGRHHPKEVGKPEEIYKDAVPVYAKPNRSKSLPVTPKTGRRYNGEVGEQGGHYSDAVPVYAKPNRSKSLPVPPMTDRCQAEDTGKPGDYVYEEAVTVSTKHHQPKNLPLTPRPGRRQAGKTGELPDNIRGYTNPNKPSVDKTNSLPLANTKPASSKKPAEPPKKSRSLKMTNLTAIDEEDHEYEEPWSYNHAAQNDLGMKGGPQAEMEANKDYHQLIKSNIYEKPEVVIGSIQLSDGV</sequence>
<feature type="compositionally biased region" description="Polar residues" evidence="1">
    <location>
        <begin position="119"/>
        <end position="133"/>
    </location>
</feature>
<gene>
    <name evidence="3" type="primary">Evx2</name>
    <name evidence="3" type="ORF">BRAFLDRAFT_88107</name>
</gene>
<evidence type="ECO:0000256" key="1">
    <source>
        <dbReference type="SAM" id="MobiDB-lite"/>
    </source>
</evidence>
<feature type="compositionally biased region" description="Basic and acidic residues" evidence="1">
    <location>
        <begin position="11"/>
        <end position="30"/>
    </location>
</feature>
<feature type="region of interest" description="Disordered" evidence="1">
    <location>
        <begin position="352"/>
        <end position="371"/>
    </location>
</feature>
<feature type="region of interest" description="Disordered" evidence="1">
    <location>
        <begin position="95"/>
        <end position="183"/>
    </location>
</feature>
<feature type="transmembrane region" description="Helical" evidence="2">
    <location>
        <begin position="270"/>
        <end position="294"/>
    </location>
</feature>
<feature type="compositionally biased region" description="Polar residues" evidence="1">
    <location>
        <begin position="1"/>
        <end position="10"/>
    </location>
</feature>
<feature type="region of interest" description="Disordered" evidence="1">
    <location>
        <begin position="472"/>
        <end position="619"/>
    </location>
</feature>
<feature type="compositionally biased region" description="Polar residues" evidence="1">
    <location>
        <begin position="580"/>
        <end position="597"/>
    </location>
</feature>